<protein>
    <recommendedName>
        <fullName evidence="7">Peptidase A1 domain-containing protein</fullName>
    </recommendedName>
</protein>
<dbReference type="InterPro" id="IPR054293">
    <property type="entry name" value="DUF7029"/>
</dbReference>
<dbReference type="Pfam" id="PF23865">
    <property type="entry name" value="DUF7223"/>
    <property type="match status" value="1"/>
</dbReference>
<feature type="signal peptide" evidence="2">
    <location>
        <begin position="1"/>
        <end position="21"/>
    </location>
</feature>
<evidence type="ECO:0000259" key="3">
    <source>
        <dbReference type="Pfam" id="PF22974"/>
    </source>
</evidence>
<evidence type="ECO:0008006" key="7">
    <source>
        <dbReference type="Google" id="ProtNLM"/>
    </source>
</evidence>
<feature type="compositionally biased region" description="Low complexity" evidence="1">
    <location>
        <begin position="476"/>
        <end position="522"/>
    </location>
</feature>
<evidence type="ECO:0000313" key="5">
    <source>
        <dbReference type="EMBL" id="OJJ07986.1"/>
    </source>
</evidence>
<proteinExistence type="predicted"/>
<dbReference type="AlphaFoldDB" id="A0A1L9Q2M2"/>
<evidence type="ECO:0000259" key="4">
    <source>
        <dbReference type="Pfam" id="PF23865"/>
    </source>
</evidence>
<feature type="domain" description="DUF7223" evidence="4">
    <location>
        <begin position="215"/>
        <end position="461"/>
    </location>
</feature>
<evidence type="ECO:0000313" key="6">
    <source>
        <dbReference type="Proteomes" id="UP000184073"/>
    </source>
</evidence>
<organism evidence="5 6">
    <name type="scientific">Aspergillus versicolor CBS 583.65</name>
    <dbReference type="NCBI Taxonomy" id="1036611"/>
    <lineage>
        <taxon>Eukaryota</taxon>
        <taxon>Fungi</taxon>
        <taxon>Dikarya</taxon>
        <taxon>Ascomycota</taxon>
        <taxon>Pezizomycotina</taxon>
        <taxon>Eurotiomycetes</taxon>
        <taxon>Eurotiomycetidae</taxon>
        <taxon>Eurotiales</taxon>
        <taxon>Aspergillaceae</taxon>
        <taxon>Aspergillus</taxon>
        <taxon>Aspergillus subgen. Nidulantes</taxon>
    </lineage>
</organism>
<dbReference type="InterPro" id="IPR055647">
    <property type="entry name" value="DUF7223"/>
</dbReference>
<dbReference type="OrthoDB" id="160645at2759"/>
<dbReference type="RefSeq" id="XP_040673748.1">
    <property type="nucleotide sequence ID" value="XM_040816367.1"/>
</dbReference>
<evidence type="ECO:0000256" key="2">
    <source>
        <dbReference type="SAM" id="SignalP"/>
    </source>
</evidence>
<gene>
    <name evidence="5" type="ORF">ASPVEDRAFT_76744</name>
</gene>
<feature type="chain" id="PRO_5013132313" description="Peptidase A1 domain-containing protein" evidence="2">
    <location>
        <begin position="22"/>
        <end position="576"/>
    </location>
</feature>
<dbReference type="Proteomes" id="UP000184073">
    <property type="component" value="Unassembled WGS sequence"/>
</dbReference>
<dbReference type="VEuPathDB" id="FungiDB:ASPVEDRAFT_76744"/>
<dbReference type="EMBL" id="KV878138">
    <property type="protein sequence ID" value="OJJ07986.1"/>
    <property type="molecule type" value="Genomic_DNA"/>
</dbReference>
<dbReference type="GeneID" id="63731878"/>
<evidence type="ECO:0000256" key="1">
    <source>
        <dbReference type="SAM" id="MobiDB-lite"/>
    </source>
</evidence>
<dbReference type="STRING" id="1036611.A0A1L9Q2M2"/>
<keyword evidence="6" id="KW-1185">Reference proteome</keyword>
<feature type="region of interest" description="Disordered" evidence="1">
    <location>
        <begin position="476"/>
        <end position="576"/>
    </location>
</feature>
<keyword evidence="2" id="KW-0732">Signal</keyword>
<dbReference type="Pfam" id="PF22974">
    <property type="entry name" value="DUF7029"/>
    <property type="match status" value="1"/>
</dbReference>
<name>A0A1L9Q2M2_ASPVE</name>
<reference evidence="6" key="1">
    <citation type="journal article" date="2017" name="Genome Biol.">
        <title>Comparative genomics reveals high biological diversity and specific adaptations in the industrially and medically important fungal genus Aspergillus.</title>
        <authorList>
            <person name="de Vries R.P."/>
            <person name="Riley R."/>
            <person name="Wiebenga A."/>
            <person name="Aguilar-Osorio G."/>
            <person name="Amillis S."/>
            <person name="Uchima C.A."/>
            <person name="Anderluh G."/>
            <person name="Asadollahi M."/>
            <person name="Askin M."/>
            <person name="Barry K."/>
            <person name="Battaglia E."/>
            <person name="Bayram O."/>
            <person name="Benocci T."/>
            <person name="Braus-Stromeyer S.A."/>
            <person name="Caldana C."/>
            <person name="Canovas D."/>
            <person name="Cerqueira G.C."/>
            <person name="Chen F."/>
            <person name="Chen W."/>
            <person name="Choi C."/>
            <person name="Clum A."/>
            <person name="Dos Santos R.A."/>
            <person name="Damasio A.R."/>
            <person name="Diallinas G."/>
            <person name="Emri T."/>
            <person name="Fekete E."/>
            <person name="Flipphi M."/>
            <person name="Freyberg S."/>
            <person name="Gallo A."/>
            <person name="Gournas C."/>
            <person name="Habgood R."/>
            <person name="Hainaut M."/>
            <person name="Harispe M.L."/>
            <person name="Henrissat B."/>
            <person name="Hilden K.S."/>
            <person name="Hope R."/>
            <person name="Hossain A."/>
            <person name="Karabika E."/>
            <person name="Karaffa L."/>
            <person name="Karanyi Z."/>
            <person name="Krasevec N."/>
            <person name="Kuo A."/>
            <person name="Kusch H."/>
            <person name="LaButti K."/>
            <person name="Lagendijk E.L."/>
            <person name="Lapidus A."/>
            <person name="Levasseur A."/>
            <person name="Lindquist E."/>
            <person name="Lipzen A."/>
            <person name="Logrieco A.F."/>
            <person name="MacCabe A."/>
            <person name="Maekelae M.R."/>
            <person name="Malavazi I."/>
            <person name="Melin P."/>
            <person name="Meyer V."/>
            <person name="Mielnichuk N."/>
            <person name="Miskei M."/>
            <person name="Molnar A.P."/>
            <person name="Mule G."/>
            <person name="Ngan C.Y."/>
            <person name="Orejas M."/>
            <person name="Orosz E."/>
            <person name="Ouedraogo J.P."/>
            <person name="Overkamp K.M."/>
            <person name="Park H.-S."/>
            <person name="Perrone G."/>
            <person name="Piumi F."/>
            <person name="Punt P.J."/>
            <person name="Ram A.F."/>
            <person name="Ramon A."/>
            <person name="Rauscher S."/>
            <person name="Record E."/>
            <person name="Riano-Pachon D.M."/>
            <person name="Robert V."/>
            <person name="Roehrig J."/>
            <person name="Ruller R."/>
            <person name="Salamov A."/>
            <person name="Salih N.S."/>
            <person name="Samson R.A."/>
            <person name="Sandor E."/>
            <person name="Sanguinetti M."/>
            <person name="Schuetze T."/>
            <person name="Sepcic K."/>
            <person name="Shelest E."/>
            <person name="Sherlock G."/>
            <person name="Sophianopoulou V."/>
            <person name="Squina F.M."/>
            <person name="Sun H."/>
            <person name="Susca A."/>
            <person name="Todd R.B."/>
            <person name="Tsang A."/>
            <person name="Unkles S.E."/>
            <person name="van de Wiele N."/>
            <person name="van Rossen-Uffink D."/>
            <person name="Oliveira J.V."/>
            <person name="Vesth T.C."/>
            <person name="Visser J."/>
            <person name="Yu J.-H."/>
            <person name="Zhou M."/>
            <person name="Andersen M.R."/>
            <person name="Archer D.B."/>
            <person name="Baker S.E."/>
            <person name="Benoit I."/>
            <person name="Brakhage A.A."/>
            <person name="Braus G.H."/>
            <person name="Fischer R."/>
            <person name="Frisvad J.C."/>
            <person name="Goldman G.H."/>
            <person name="Houbraken J."/>
            <person name="Oakley B."/>
            <person name="Pocsi I."/>
            <person name="Scazzocchio C."/>
            <person name="Seiboth B."/>
            <person name="vanKuyk P.A."/>
            <person name="Wortman J."/>
            <person name="Dyer P.S."/>
            <person name="Grigoriev I.V."/>
        </authorList>
    </citation>
    <scope>NUCLEOTIDE SEQUENCE [LARGE SCALE GENOMIC DNA]</scope>
    <source>
        <strain evidence="6">CBS 583.65</strain>
    </source>
</reference>
<feature type="compositionally biased region" description="Low complexity" evidence="1">
    <location>
        <begin position="532"/>
        <end position="546"/>
    </location>
</feature>
<feature type="domain" description="DUF7029" evidence="3">
    <location>
        <begin position="81"/>
        <end position="178"/>
    </location>
</feature>
<sequence length="576" mass="61042">MARFLQGWLGVSFILFQISFALVFDEVPASDVVPSNLQTRASDDVDLSMLELLKRDSFYWTVPGTQNGHRALANLTIDLPGDDETVISLDRFKHLVGSVECTNKTMTVGLQSQKAFDHVKRVWKWLNEGEPHKIIVVAGAGECGWNPSRIPFSASKVRFNDADNTANLVGKTIEWKEFQNYELTVGNYQPVSTSALAQRDVDEDMTLPFDIPLPFSSGSLQTPVDNLKLTWYCGDCGTKGSFDLGFHIETKLGIPTDASISLSPNGVSTVLNPRIAIQSDLTGDIDDEWPIGTIPIGGITIPGGILDVGPEIIFSLGYSVGPLQGSAGIQTGVTVTIPDEAELEIGLLDPDVSSDGWDAEVETEDVILDARLTGDALVYFKAAIGLSAKALGLGFQAGLNLKPYAGAGFIAQATTDEVCEGTDYQYGIKVFPKAGISLNADVAKASEPEDPLAEAVIASITASNLPTFCTGFGGDASSTPVPSSSGPATTPTPTSSPRPSSTPLSSSIPTSSSHISSSRLPPSSTPRPSPSSTPASSPYPSSTPSLSPSPSPSPSPSTSKTRRQHFRHGAHGRRVY</sequence>
<feature type="compositionally biased region" description="Basic residues" evidence="1">
    <location>
        <begin position="560"/>
        <end position="576"/>
    </location>
</feature>
<accession>A0A1L9Q2M2</accession>